<reference evidence="2" key="1">
    <citation type="submission" date="2017-01" db="EMBL/GenBank/DDBJ databases">
        <authorList>
            <person name="Varghese N."/>
            <person name="Submissions S."/>
        </authorList>
    </citation>
    <scope>NUCLEOTIDE SEQUENCE [LARGE SCALE GENOMIC DNA]</scope>
    <source>
        <strain evidence="2">MNA4</strain>
    </source>
</reference>
<protein>
    <submittedName>
        <fullName evidence="1">Type IV pilus assembly protein PilM</fullName>
    </submittedName>
</protein>
<dbReference type="Gene3D" id="3.30.420.40">
    <property type="match status" value="1"/>
</dbReference>
<gene>
    <name evidence="1" type="ORF">SAMN05428946_1591</name>
</gene>
<dbReference type="InterPro" id="IPR005883">
    <property type="entry name" value="PilM"/>
</dbReference>
<name>A0A1U7PM26_9BACI</name>
<dbReference type="STRING" id="550447.SAMN05428946_1591"/>
<keyword evidence="2" id="KW-1185">Reference proteome</keyword>
<sequence length="305" mass="34520">MNNPFRRRQRIISITIDEDAIRFAELRSADPLTVERAGELPVPEGVVDEGKVMDAAALEAVVEGAVAEWGLRRKRVRFLAPDQYVMIRKVDTPADVPEDELKGYFFIEIGSSLYLPFDDPLFDVVPYDSGREEKESIIIASKEEIIRQYEHVLDEAKLKPVECDIAPLALYRLAYVLHDMDSHDNVLIADFRGSELTVSIFNRHHPLFMRPIEFHDGEEEVTGIAFREIGKLINFYTYNMMDGLETVDCLFIAGEYDGAEELAGLFRDQMGIDASPLMKEAIPAADGHELPARYDRVIGLALKEV</sequence>
<dbReference type="OrthoDB" id="2690797at2"/>
<dbReference type="InterPro" id="IPR043129">
    <property type="entry name" value="ATPase_NBD"/>
</dbReference>
<evidence type="ECO:0000313" key="1">
    <source>
        <dbReference type="EMBL" id="SIT83202.1"/>
    </source>
</evidence>
<dbReference type="RefSeq" id="WP_076757860.1">
    <property type="nucleotide sequence ID" value="NZ_FTPL01000002.1"/>
</dbReference>
<dbReference type="AlphaFoldDB" id="A0A1U7PM26"/>
<accession>A0A1U7PM26</accession>
<dbReference type="SUPFAM" id="SSF53067">
    <property type="entry name" value="Actin-like ATPase domain"/>
    <property type="match status" value="1"/>
</dbReference>
<proteinExistence type="predicted"/>
<dbReference type="Proteomes" id="UP000187550">
    <property type="component" value="Unassembled WGS sequence"/>
</dbReference>
<evidence type="ECO:0000313" key="2">
    <source>
        <dbReference type="Proteomes" id="UP000187550"/>
    </source>
</evidence>
<dbReference type="EMBL" id="FTPL01000002">
    <property type="protein sequence ID" value="SIT83202.1"/>
    <property type="molecule type" value="Genomic_DNA"/>
</dbReference>
<dbReference type="Pfam" id="PF11104">
    <property type="entry name" value="PilM_2"/>
    <property type="match status" value="1"/>
</dbReference>
<organism evidence="1 2">
    <name type="scientific">Edaphobacillus lindanitolerans</name>
    <dbReference type="NCBI Taxonomy" id="550447"/>
    <lineage>
        <taxon>Bacteria</taxon>
        <taxon>Bacillati</taxon>
        <taxon>Bacillota</taxon>
        <taxon>Bacilli</taxon>
        <taxon>Bacillales</taxon>
        <taxon>Bacillaceae</taxon>
        <taxon>Edaphobacillus</taxon>
    </lineage>
</organism>